<reference evidence="2" key="1">
    <citation type="submission" date="2016-11" db="EMBL/GenBank/DDBJ databases">
        <authorList>
            <person name="Varghese N."/>
            <person name="Submissions S."/>
        </authorList>
    </citation>
    <scope>NUCLEOTIDE SEQUENCE [LARGE SCALE GENOMIC DNA]</scope>
    <source>
        <strain evidence="2">DSM 18095</strain>
    </source>
</reference>
<dbReference type="GeneID" id="90993734"/>
<accession>A0A1M4VN70</accession>
<dbReference type="Proteomes" id="UP000184114">
    <property type="component" value="Unassembled WGS sequence"/>
</dbReference>
<proteinExistence type="predicted"/>
<evidence type="ECO:0000313" key="2">
    <source>
        <dbReference type="Proteomes" id="UP000184114"/>
    </source>
</evidence>
<keyword evidence="2" id="KW-1185">Reference proteome</keyword>
<name>A0A1M4VN70_9FIRM</name>
<evidence type="ECO:0008006" key="3">
    <source>
        <dbReference type="Google" id="ProtNLM"/>
    </source>
</evidence>
<sequence>MKKRILLIWLTLLLIVMVGCGKEGLNDNDNNQDSNKLGKIEEVEVVEVPDMKNKTIKVKREELGEFTSIRKMESENVSAENELIKITITDYKLEELKPNDEYKDYFKDFGIVNLDEISILDINFKFENLSNDILELDSLQGRLTTNTGEEVSVLLDFFEEKDKNNFKFFEKEVKKGSVSTVLNSNAKEIESFKLIYDDYIILESNFK</sequence>
<dbReference type="AlphaFoldDB" id="A0A1M4VN70"/>
<evidence type="ECO:0000313" key="1">
    <source>
        <dbReference type="EMBL" id="SHE70335.1"/>
    </source>
</evidence>
<organism evidence="1 2">
    <name type="scientific">Tissierella praeacuta DSM 18095</name>
    <dbReference type="NCBI Taxonomy" id="1123404"/>
    <lineage>
        <taxon>Bacteria</taxon>
        <taxon>Bacillati</taxon>
        <taxon>Bacillota</taxon>
        <taxon>Tissierellia</taxon>
        <taxon>Tissierellales</taxon>
        <taxon>Tissierellaceae</taxon>
        <taxon>Tissierella</taxon>
    </lineage>
</organism>
<dbReference type="PROSITE" id="PS51257">
    <property type="entry name" value="PROKAR_LIPOPROTEIN"/>
    <property type="match status" value="1"/>
</dbReference>
<gene>
    <name evidence="1" type="ORF">SAMN02745784_01539</name>
</gene>
<dbReference type="EMBL" id="FQTY01000005">
    <property type="protein sequence ID" value="SHE70335.1"/>
    <property type="molecule type" value="Genomic_DNA"/>
</dbReference>
<dbReference type="RefSeq" id="WP_072975008.1">
    <property type="nucleotide sequence ID" value="NZ_FQTY01000005.1"/>
</dbReference>
<protein>
    <recommendedName>
        <fullName evidence="3">Lipoprotein</fullName>
    </recommendedName>
</protein>